<evidence type="ECO:0000313" key="6">
    <source>
        <dbReference type="Proteomes" id="UP000053259"/>
    </source>
</evidence>
<evidence type="ECO:0000256" key="2">
    <source>
        <dbReference type="SAM" id="MobiDB-lite"/>
    </source>
</evidence>
<dbReference type="InParanoid" id="A0A0D1Z5J7"/>
<dbReference type="Pfam" id="PF06738">
    <property type="entry name" value="ThrE"/>
    <property type="match status" value="1"/>
</dbReference>
<dbReference type="VEuPathDB" id="FungiDB:PV09_01179"/>
<keyword evidence="6" id="KW-1185">Reference proteome</keyword>
<feature type="transmembrane region" description="Helical" evidence="3">
    <location>
        <begin position="361"/>
        <end position="379"/>
    </location>
</feature>
<proteinExistence type="inferred from homology"/>
<dbReference type="FunCoup" id="A0A0D1Z5J7">
    <property type="interactions" value="17"/>
</dbReference>
<feature type="compositionally biased region" description="Low complexity" evidence="2">
    <location>
        <begin position="15"/>
        <end position="29"/>
    </location>
</feature>
<accession>A0A0D1Z5J7</accession>
<feature type="compositionally biased region" description="Basic and acidic residues" evidence="2">
    <location>
        <begin position="153"/>
        <end position="162"/>
    </location>
</feature>
<feature type="transmembrane region" description="Helical" evidence="3">
    <location>
        <begin position="452"/>
        <end position="473"/>
    </location>
</feature>
<dbReference type="Proteomes" id="UP000053259">
    <property type="component" value="Unassembled WGS sequence"/>
</dbReference>
<evidence type="ECO:0000313" key="5">
    <source>
        <dbReference type="EMBL" id="KIW08252.1"/>
    </source>
</evidence>
<feature type="transmembrane region" description="Helical" evidence="3">
    <location>
        <begin position="493"/>
        <end position="510"/>
    </location>
</feature>
<feature type="domain" description="Threonine/serine exporter-like N-terminal" evidence="4">
    <location>
        <begin position="231"/>
        <end position="473"/>
    </location>
</feature>
<dbReference type="GO" id="GO:0022857">
    <property type="term" value="F:transmembrane transporter activity"/>
    <property type="evidence" value="ECO:0007669"/>
    <property type="project" value="InterPro"/>
</dbReference>
<dbReference type="GeneID" id="27309152"/>
<evidence type="ECO:0000256" key="1">
    <source>
        <dbReference type="ARBA" id="ARBA00034125"/>
    </source>
</evidence>
<keyword evidence="3" id="KW-0812">Transmembrane</keyword>
<dbReference type="EMBL" id="KN847531">
    <property type="protein sequence ID" value="KIW08252.1"/>
    <property type="molecule type" value="Genomic_DNA"/>
</dbReference>
<feature type="compositionally biased region" description="Basic and acidic residues" evidence="2">
    <location>
        <begin position="81"/>
        <end position="90"/>
    </location>
</feature>
<reference evidence="5 6" key="1">
    <citation type="submission" date="2015-01" db="EMBL/GenBank/DDBJ databases">
        <title>The Genome Sequence of Ochroconis gallopava CBS43764.</title>
        <authorList>
            <consortium name="The Broad Institute Genomics Platform"/>
            <person name="Cuomo C."/>
            <person name="de Hoog S."/>
            <person name="Gorbushina A."/>
            <person name="Stielow B."/>
            <person name="Teixiera M."/>
            <person name="Abouelleil A."/>
            <person name="Chapman S.B."/>
            <person name="Priest M."/>
            <person name="Young S.K."/>
            <person name="Wortman J."/>
            <person name="Nusbaum C."/>
            <person name="Birren B."/>
        </authorList>
    </citation>
    <scope>NUCLEOTIDE SEQUENCE [LARGE SCALE GENOMIC DNA]</scope>
    <source>
        <strain evidence="5 6">CBS 43764</strain>
    </source>
</reference>
<dbReference type="RefSeq" id="XP_016218121.1">
    <property type="nucleotide sequence ID" value="XM_016354026.1"/>
</dbReference>
<comment type="similarity">
    <text evidence="1">Belongs to the ThrE exporter (TC 2.A.79) family.</text>
</comment>
<keyword evidence="3" id="KW-0472">Membrane</keyword>
<feature type="compositionally biased region" description="Basic and acidic residues" evidence="2">
    <location>
        <begin position="1"/>
        <end position="14"/>
    </location>
</feature>
<feature type="transmembrane region" description="Helical" evidence="3">
    <location>
        <begin position="337"/>
        <end position="355"/>
    </location>
</feature>
<feature type="compositionally biased region" description="Polar residues" evidence="2">
    <location>
        <begin position="61"/>
        <end position="73"/>
    </location>
</feature>
<evidence type="ECO:0000256" key="3">
    <source>
        <dbReference type="SAM" id="Phobius"/>
    </source>
</evidence>
<dbReference type="AlphaFoldDB" id="A0A0D1Z5J7"/>
<protein>
    <recommendedName>
        <fullName evidence="4">Threonine/serine exporter-like N-terminal domain-containing protein</fullName>
    </recommendedName>
</protein>
<feature type="transmembrane region" description="Helical" evidence="3">
    <location>
        <begin position="620"/>
        <end position="647"/>
    </location>
</feature>
<dbReference type="PANTHER" id="PTHR31082">
    <property type="entry name" value="PHEROMONE-REGULATED MEMBRANE PROTEIN 10"/>
    <property type="match status" value="1"/>
</dbReference>
<dbReference type="OrthoDB" id="413008at2759"/>
<dbReference type="PANTHER" id="PTHR31082:SF4">
    <property type="entry name" value="PHEROMONE-REGULATED MEMBRANE PROTEIN 10"/>
    <property type="match status" value="1"/>
</dbReference>
<keyword evidence="3" id="KW-1133">Transmembrane helix</keyword>
<name>A0A0D1Z5J7_9PEZI</name>
<dbReference type="InterPro" id="IPR051361">
    <property type="entry name" value="ThrE/Ser_Exporter"/>
</dbReference>
<feature type="transmembrane region" description="Helical" evidence="3">
    <location>
        <begin position="540"/>
        <end position="560"/>
    </location>
</feature>
<sequence>MDEHPHQDSGHELHNLASSDLSNSSNQLADESKRSVRINSHAAVIPPPENVSRTQQDDLESTVTSQDETSANAESLWRAHTKGEPVGDHTIEAPFADSEKYSVSSSTQGGIFYQLLQAYKNPDRRASDSPVASTPPSPRNRPGSSGRSTPRKKWYEHEKSGTSHETLATLVGASKQLANPNSKDPNLDGKPRLHHKRNSSGNIIAKALKPKEDQDTKIKFHVASILKRQQYLIRMCRAMMLYGAPTHRLEESLAQSAKILDINSQFLYIPGCMFISFDDYLTHTAEVKIVRCNQGVNLSKLKDTHEIYKEVLHDIIGLDDALSRLDEVINAKDRYPLWLNVIMYGLASTAVSTFFKARPIDLPICFLLGLLLGILQLVVTQISKTYSTIFEITATILISFLARAFGSIRGGSVFCFSALAQSGIAMILPGFLVLNSALELQSKAIVPGSIRLVYAILYSLFLGYGITVGTALYGAMDKNATTATTCENPPSSYWNFLFVPLYVVFACFTLQAKYTQMPAMVLVSFCGYVVNFYSNMKFSASAPIAYTFGAFAVGVMANLYSRIRHGVAVTILLPAVFVQVPGSLASSGSIVAALNTANSLIRGSEQSTNSSENLNSLNAIVFNFAGGMIQISLGITVGLFFSTLLVYPLGKRRSGLWTL</sequence>
<feature type="transmembrane region" description="Helical" evidence="3">
    <location>
        <begin position="386"/>
        <end position="406"/>
    </location>
</feature>
<dbReference type="HOGENOM" id="CLU_007078_2_1_1"/>
<feature type="region of interest" description="Disordered" evidence="2">
    <location>
        <begin position="176"/>
        <end position="201"/>
    </location>
</feature>
<feature type="transmembrane region" description="Helical" evidence="3">
    <location>
        <begin position="418"/>
        <end position="440"/>
    </location>
</feature>
<feature type="transmembrane region" description="Helical" evidence="3">
    <location>
        <begin position="567"/>
        <end position="594"/>
    </location>
</feature>
<feature type="region of interest" description="Disordered" evidence="2">
    <location>
        <begin position="122"/>
        <end position="164"/>
    </location>
</feature>
<feature type="region of interest" description="Disordered" evidence="2">
    <location>
        <begin position="1"/>
        <end position="90"/>
    </location>
</feature>
<gene>
    <name evidence="5" type="ORF">PV09_01179</name>
</gene>
<organism evidence="5 6">
    <name type="scientific">Verruconis gallopava</name>
    <dbReference type="NCBI Taxonomy" id="253628"/>
    <lineage>
        <taxon>Eukaryota</taxon>
        <taxon>Fungi</taxon>
        <taxon>Dikarya</taxon>
        <taxon>Ascomycota</taxon>
        <taxon>Pezizomycotina</taxon>
        <taxon>Dothideomycetes</taxon>
        <taxon>Pleosporomycetidae</taxon>
        <taxon>Venturiales</taxon>
        <taxon>Sympoventuriaceae</taxon>
        <taxon>Verruconis</taxon>
    </lineage>
</organism>
<evidence type="ECO:0000259" key="4">
    <source>
        <dbReference type="Pfam" id="PF06738"/>
    </source>
</evidence>
<dbReference type="InterPro" id="IPR010619">
    <property type="entry name" value="ThrE-like_N"/>
</dbReference>